<evidence type="ECO:0000313" key="2">
    <source>
        <dbReference type="Proteomes" id="UP000831701"/>
    </source>
</evidence>
<accession>A0ACB8VGG5</accession>
<dbReference type="EMBL" id="CM041552">
    <property type="protein sequence ID" value="KAI3354534.1"/>
    <property type="molecule type" value="Genomic_DNA"/>
</dbReference>
<dbReference type="Proteomes" id="UP000831701">
    <property type="component" value="Chromosome 22"/>
</dbReference>
<organism evidence="1 2">
    <name type="scientific">Scortum barcoo</name>
    <name type="common">barcoo grunter</name>
    <dbReference type="NCBI Taxonomy" id="214431"/>
    <lineage>
        <taxon>Eukaryota</taxon>
        <taxon>Metazoa</taxon>
        <taxon>Chordata</taxon>
        <taxon>Craniata</taxon>
        <taxon>Vertebrata</taxon>
        <taxon>Euteleostomi</taxon>
        <taxon>Actinopterygii</taxon>
        <taxon>Neopterygii</taxon>
        <taxon>Teleostei</taxon>
        <taxon>Neoteleostei</taxon>
        <taxon>Acanthomorphata</taxon>
        <taxon>Eupercaria</taxon>
        <taxon>Centrarchiformes</taxon>
        <taxon>Terapontoidei</taxon>
        <taxon>Terapontidae</taxon>
        <taxon>Scortum</taxon>
    </lineage>
</organism>
<name>A0ACB8VGG5_9TELE</name>
<gene>
    <name evidence="1" type="ORF">L3Q82_018516</name>
</gene>
<keyword evidence="2" id="KW-1185">Reference proteome</keyword>
<evidence type="ECO:0000313" key="1">
    <source>
        <dbReference type="EMBL" id="KAI3354534.1"/>
    </source>
</evidence>
<proteinExistence type="predicted"/>
<comment type="caution">
    <text evidence="1">The sequence shown here is derived from an EMBL/GenBank/DDBJ whole genome shotgun (WGS) entry which is preliminary data.</text>
</comment>
<sequence>MNTKAVETSSSSSLTPPQPLPFTPWSVTSAGLYKSRSDGTDPEDPQTFTPADRQTDRQVMMVSSSRLRCLLLLLLSLTASISCSSAAQRDPKLRLLLHRTPLLGSKQDMSRSSLAELLLSDLLQVENEALEEENLRLTEGEPEDIHVDLERAAVAGSGPLLAPRERKAGCKNFFWKTFTSC</sequence>
<protein>
    <submittedName>
        <fullName evidence="1">Uncharacterized protein</fullName>
    </submittedName>
</protein>
<reference evidence="1" key="1">
    <citation type="submission" date="2022-04" db="EMBL/GenBank/DDBJ databases">
        <title>Jade perch genome.</title>
        <authorList>
            <person name="Chao B."/>
        </authorList>
    </citation>
    <scope>NUCLEOTIDE SEQUENCE</scope>
    <source>
        <strain evidence="1">CB-2022</strain>
    </source>
</reference>